<dbReference type="InterPro" id="IPR019600">
    <property type="entry name" value="Hemin_uptake_protein_HemP"/>
</dbReference>
<organism evidence="2 3">
    <name type="scientific">Parachitinimonas caeni</name>
    <dbReference type="NCBI Taxonomy" id="3031301"/>
    <lineage>
        <taxon>Bacteria</taxon>
        <taxon>Pseudomonadati</taxon>
        <taxon>Pseudomonadota</taxon>
        <taxon>Betaproteobacteria</taxon>
        <taxon>Neisseriales</taxon>
        <taxon>Chitinibacteraceae</taxon>
        <taxon>Parachitinimonas</taxon>
    </lineage>
</organism>
<dbReference type="Gene3D" id="2.10.70.10">
    <property type="entry name" value="Complement Module, domain 1"/>
    <property type="match status" value="1"/>
</dbReference>
<evidence type="ECO:0000313" key="2">
    <source>
        <dbReference type="EMBL" id="MDK2124767.1"/>
    </source>
</evidence>
<accession>A0ABT7E1I2</accession>
<name>A0ABT7E1I2_9NEIS</name>
<sequence length="70" mass="7657">MQTSNPPKAANRNRVAQPSQTSGHSGEARFRPVAIPSQAIFSGAVEVEIDHNGVRYRLRQTSQGKLILTK</sequence>
<reference evidence="2" key="1">
    <citation type="submission" date="2023-03" db="EMBL/GenBank/DDBJ databases">
        <title>Chitinimonas shenzhenensis gen. nov., sp. nov., a novel member of family Burkholderiaceae isolated from activated sludge collected in Shen Zhen, China.</title>
        <authorList>
            <person name="Wang X."/>
        </authorList>
    </citation>
    <scope>NUCLEOTIDE SEQUENCE</scope>
    <source>
        <strain evidence="2">DQS-5</strain>
    </source>
</reference>
<dbReference type="EMBL" id="JARRAF010000012">
    <property type="protein sequence ID" value="MDK2124767.1"/>
    <property type="molecule type" value="Genomic_DNA"/>
</dbReference>
<evidence type="ECO:0000313" key="3">
    <source>
        <dbReference type="Proteomes" id="UP001172778"/>
    </source>
</evidence>
<comment type="caution">
    <text evidence="2">The sequence shown here is derived from an EMBL/GenBank/DDBJ whole genome shotgun (WGS) entry which is preliminary data.</text>
</comment>
<dbReference type="Proteomes" id="UP001172778">
    <property type="component" value="Unassembled WGS sequence"/>
</dbReference>
<proteinExistence type="predicted"/>
<protein>
    <submittedName>
        <fullName evidence="2">Hemin uptake protein HemP</fullName>
    </submittedName>
</protein>
<keyword evidence="3" id="KW-1185">Reference proteome</keyword>
<feature type="region of interest" description="Disordered" evidence="1">
    <location>
        <begin position="1"/>
        <end position="31"/>
    </location>
</feature>
<dbReference type="RefSeq" id="WP_284101081.1">
    <property type="nucleotide sequence ID" value="NZ_JARRAF010000012.1"/>
</dbReference>
<dbReference type="Pfam" id="PF10636">
    <property type="entry name" value="hemP"/>
    <property type="match status" value="1"/>
</dbReference>
<feature type="compositionally biased region" description="Polar residues" evidence="1">
    <location>
        <begin position="14"/>
        <end position="24"/>
    </location>
</feature>
<evidence type="ECO:0000256" key="1">
    <source>
        <dbReference type="SAM" id="MobiDB-lite"/>
    </source>
</evidence>
<gene>
    <name evidence="2" type="ORF">PZA18_11985</name>
</gene>